<reference evidence="1 2" key="1">
    <citation type="journal article" date="2015" name="Nature">
        <title>rRNA introns, odd ribosomes, and small enigmatic genomes across a large radiation of phyla.</title>
        <authorList>
            <person name="Brown C.T."/>
            <person name="Hug L.A."/>
            <person name="Thomas B.C."/>
            <person name="Sharon I."/>
            <person name="Castelle C.J."/>
            <person name="Singh A."/>
            <person name="Wilkins M.J."/>
            <person name="Williams K.H."/>
            <person name="Banfield J.F."/>
        </authorList>
    </citation>
    <scope>NUCLEOTIDE SEQUENCE [LARGE SCALE GENOMIC DNA]</scope>
</reference>
<comment type="caution">
    <text evidence="1">The sequence shown here is derived from an EMBL/GenBank/DDBJ whole genome shotgun (WGS) entry which is preliminary data.</text>
</comment>
<organism evidence="1 2">
    <name type="scientific">candidate division CPR2 bacterium GW2011_GWC1_41_48</name>
    <dbReference type="NCBI Taxonomy" id="1618344"/>
    <lineage>
        <taxon>Bacteria</taxon>
        <taxon>Bacteria division CPR2</taxon>
    </lineage>
</organism>
<accession>A0A0G0WCG9</accession>
<gene>
    <name evidence="1" type="ORF">UU65_C0001G0152</name>
</gene>
<name>A0A0G0WCG9_UNCC2</name>
<sequence length="65" mass="7457">MGIPKSVRKLANCFNRREARKEREKRIARELGIPPAMEDLKCPFYGFALIDQSNVYMMTHLGSNG</sequence>
<protein>
    <submittedName>
        <fullName evidence="1">Uncharacterized protein</fullName>
    </submittedName>
</protein>
<evidence type="ECO:0000313" key="1">
    <source>
        <dbReference type="EMBL" id="KKS09747.1"/>
    </source>
</evidence>
<dbReference type="EMBL" id="LCBL01000001">
    <property type="protein sequence ID" value="KKS09747.1"/>
    <property type="molecule type" value="Genomic_DNA"/>
</dbReference>
<evidence type="ECO:0000313" key="2">
    <source>
        <dbReference type="Proteomes" id="UP000033869"/>
    </source>
</evidence>
<proteinExistence type="predicted"/>
<dbReference type="Proteomes" id="UP000033869">
    <property type="component" value="Unassembled WGS sequence"/>
</dbReference>
<dbReference type="AlphaFoldDB" id="A0A0G0WCG9"/>